<feature type="transmembrane region" description="Helical" evidence="1">
    <location>
        <begin position="214"/>
        <end position="233"/>
    </location>
</feature>
<protein>
    <submittedName>
        <fullName evidence="2">Unannotated protein</fullName>
    </submittedName>
</protein>
<proteinExistence type="predicted"/>
<gene>
    <name evidence="2" type="ORF">UFOPK1747_00054</name>
</gene>
<feature type="transmembrane region" description="Helical" evidence="1">
    <location>
        <begin position="156"/>
        <end position="173"/>
    </location>
</feature>
<dbReference type="Gene3D" id="1.20.120.1760">
    <property type="match status" value="1"/>
</dbReference>
<feature type="transmembrane region" description="Helical" evidence="1">
    <location>
        <begin position="103"/>
        <end position="120"/>
    </location>
</feature>
<keyword evidence="1" id="KW-1133">Transmembrane helix</keyword>
<reference evidence="2" key="1">
    <citation type="submission" date="2020-05" db="EMBL/GenBank/DDBJ databases">
        <authorList>
            <person name="Chiriac C."/>
            <person name="Salcher M."/>
            <person name="Ghai R."/>
            <person name="Kavagutti S V."/>
        </authorList>
    </citation>
    <scope>NUCLEOTIDE SEQUENCE</scope>
</reference>
<sequence length="241" mass="27194">MNASANKKLVRAGWALHIFTASGVIFAMLALQAVIDGRVRDGLLWLLLCQIIDGIDGPLARRIDIKIHVLKIDGAVLDLVVDYVTCVIVPVAFLASVDLLPNNLEAALIGLILLTSALWFARRDQETEDHWFNGFPGSWNLVIPSFILLEVSSNEIFFYTLIFALLSLTNFKVPHITRVKFLRRFTLPFSIVYLLNLTYLSWNYGVDINSNSKMMAQSVLLIFPAYILLISGYRTFAKRFK</sequence>
<dbReference type="InterPro" id="IPR043130">
    <property type="entry name" value="CDP-OH_PTrfase_TM_dom"/>
</dbReference>
<accession>A0A6J6E807</accession>
<evidence type="ECO:0000256" key="1">
    <source>
        <dbReference type="SAM" id="Phobius"/>
    </source>
</evidence>
<dbReference type="AlphaFoldDB" id="A0A6J6E807"/>
<keyword evidence="1" id="KW-0812">Transmembrane</keyword>
<dbReference type="EMBL" id="CAEZTV010000002">
    <property type="protein sequence ID" value="CAB4572471.1"/>
    <property type="molecule type" value="Genomic_DNA"/>
</dbReference>
<keyword evidence="1" id="KW-0472">Membrane</keyword>
<evidence type="ECO:0000313" key="2">
    <source>
        <dbReference type="EMBL" id="CAB4572471.1"/>
    </source>
</evidence>
<organism evidence="2">
    <name type="scientific">freshwater metagenome</name>
    <dbReference type="NCBI Taxonomy" id="449393"/>
    <lineage>
        <taxon>unclassified sequences</taxon>
        <taxon>metagenomes</taxon>
        <taxon>ecological metagenomes</taxon>
    </lineage>
</organism>
<feature type="transmembrane region" description="Helical" evidence="1">
    <location>
        <begin position="12"/>
        <end position="31"/>
    </location>
</feature>
<feature type="transmembrane region" description="Helical" evidence="1">
    <location>
        <begin position="185"/>
        <end position="202"/>
    </location>
</feature>
<feature type="transmembrane region" description="Helical" evidence="1">
    <location>
        <begin position="75"/>
        <end position="97"/>
    </location>
</feature>
<name>A0A6J6E807_9ZZZZ</name>